<dbReference type="PANTHER" id="PTHR30069">
    <property type="entry name" value="TONB-DEPENDENT OUTER MEMBRANE RECEPTOR"/>
    <property type="match status" value="1"/>
</dbReference>
<dbReference type="PANTHER" id="PTHR30069:SF41">
    <property type="entry name" value="HEME_HEMOPEXIN UTILIZATION PROTEIN C"/>
    <property type="match status" value="1"/>
</dbReference>
<sequence>MRARNLRAVLIGSASCLSLVAGLAAAQETAEDDEFLGTIELGESKREIQTDTATAVTNIDQTEIDDRQAGTVAELIDSVPGVNLVNGSTPQGSGINIRGFGANGTFGTDQKVLILVDGATTGAEELYRIGNQLFTDPQLYKSVSVIRGTVGSFEYGSGVVGGVVQLETKDASDFTGGEVGFKFRQTFEGASNGDGFTSSSILAWQPSENWEFLLNYTHRQQDDQKDGNGNVIANSAFKLPSVLVKGKYTFGTNDDHSITLSYNNSSSQERDVPYDTFATTGGSFGNVDRDIETKVAVLRYDYRPVGNDLVDLQVNLSYSDQKIDSSYVTGSSSLEGSSFFPSIRALADADHRYETTKLTVKNTSYFQTGEVAHDLRVGAEVINRERLDAPSAPGGTDRRFALFAVNQMQITDQFTLTPALRYETQDIEGNASATPPANASYDNDAVMGGLSARYEFQNGIAVFGSAAYTESLPIIDDLGTPLFMTQPEKARTYEIGTSYTRTDMFSQGDVVRAKINLYDTNLWDVTSYVSGSPSAPLSEITTQGVELEASYAHASGFYADFNANLTDGEEISSTGVATRWRNTPADSARLTVGKRFGQTWDVSWELIAAKSVTDASGAVTPGYGINNLRATYVVQQGTLAGLEVRAGVENIFNKAYQPHLSTRNSPGRNFKLTLAKTF</sequence>
<comment type="subcellular location">
    <subcellularLocation>
        <location evidence="1 9">Cell outer membrane</location>
        <topology evidence="1 9">Multi-pass membrane protein</topology>
    </subcellularLocation>
</comment>
<evidence type="ECO:0000256" key="6">
    <source>
        <dbReference type="ARBA" id="ARBA00023077"/>
    </source>
</evidence>
<evidence type="ECO:0000256" key="2">
    <source>
        <dbReference type="ARBA" id="ARBA00009810"/>
    </source>
</evidence>
<evidence type="ECO:0000256" key="7">
    <source>
        <dbReference type="ARBA" id="ARBA00023136"/>
    </source>
</evidence>
<keyword evidence="3 9" id="KW-0813">Transport</keyword>
<evidence type="ECO:0000259" key="13">
    <source>
        <dbReference type="Pfam" id="PF07715"/>
    </source>
</evidence>
<dbReference type="Pfam" id="PF00593">
    <property type="entry name" value="TonB_dep_Rec_b-barrel"/>
    <property type="match status" value="1"/>
</dbReference>
<protein>
    <submittedName>
        <fullName evidence="14">TonB-dependent heme receptor A</fullName>
    </submittedName>
</protein>
<evidence type="ECO:0000256" key="11">
    <source>
        <dbReference type="SAM" id="SignalP"/>
    </source>
</evidence>
<feature type="domain" description="TonB-dependent receptor plug" evidence="13">
    <location>
        <begin position="50"/>
        <end position="163"/>
    </location>
</feature>
<dbReference type="SUPFAM" id="SSF56935">
    <property type="entry name" value="Porins"/>
    <property type="match status" value="1"/>
</dbReference>
<evidence type="ECO:0000256" key="1">
    <source>
        <dbReference type="ARBA" id="ARBA00004571"/>
    </source>
</evidence>
<dbReference type="GO" id="GO:0015344">
    <property type="term" value="F:siderophore uptake transmembrane transporter activity"/>
    <property type="evidence" value="ECO:0007669"/>
    <property type="project" value="TreeGrafter"/>
</dbReference>
<dbReference type="OrthoDB" id="9796221at2"/>
<evidence type="ECO:0000313" key="15">
    <source>
        <dbReference type="Proteomes" id="UP000193077"/>
    </source>
</evidence>
<dbReference type="PROSITE" id="PS52016">
    <property type="entry name" value="TONB_DEPENDENT_REC_3"/>
    <property type="match status" value="1"/>
</dbReference>
<evidence type="ECO:0000256" key="10">
    <source>
        <dbReference type="RuleBase" id="RU003357"/>
    </source>
</evidence>
<dbReference type="Gene3D" id="2.40.170.20">
    <property type="entry name" value="TonB-dependent receptor, beta-barrel domain"/>
    <property type="match status" value="1"/>
</dbReference>
<dbReference type="Pfam" id="PF07715">
    <property type="entry name" value="Plug"/>
    <property type="match status" value="1"/>
</dbReference>
<dbReference type="GO" id="GO:0009279">
    <property type="term" value="C:cell outer membrane"/>
    <property type="evidence" value="ECO:0007669"/>
    <property type="project" value="UniProtKB-SubCell"/>
</dbReference>
<dbReference type="InterPro" id="IPR037066">
    <property type="entry name" value="Plug_dom_sf"/>
</dbReference>
<dbReference type="InterPro" id="IPR036942">
    <property type="entry name" value="Beta-barrel_TonB_sf"/>
</dbReference>
<dbReference type="Proteomes" id="UP000193077">
    <property type="component" value="Unassembled WGS sequence"/>
</dbReference>
<reference evidence="14 15" key="1">
    <citation type="submission" date="2017-03" db="EMBL/GenBank/DDBJ databases">
        <authorList>
            <person name="Afonso C.L."/>
            <person name="Miller P.J."/>
            <person name="Scott M.A."/>
            <person name="Spackman E."/>
            <person name="Goraichik I."/>
            <person name="Dimitrov K.M."/>
            <person name="Suarez D.L."/>
            <person name="Swayne D.E."/>
        </authorList>
    </citation>
    <scope>NUCLEOTIDE SEQUENCE [LARGE SCALE GENOMIC DNA]</scope>
    <source>
        <strain evidence="14 15">CECT 7639</strain>
    </source>
</reference>
<feature type="chain" id="PRO_5013028966" evidence="11">
    <location>
        <begin position="27"/>
        <end position="678"/>
    </location>
</feature>
<keyword evidence="14" id="KW-0675">Receptor</keyword>
<proteinExistence type="inferred from homology"/>
<evidence type="ECO:0000259" key="12">
    <source>
        <dbReference type="Pfam" id="PF00593"/>
    </source>
</evidence>
<keyword evidence="15" id="KW-1185">Reference proteome</keyword>
<dbReference type="GO" id="GO:0044718">
    <property type="term" value="P:siderophore transmembrane transport"/>
    <property type="evidence" value="ECO:0007669"/>
    <property type="project" value="TreeGrafter"/>
</dbReference>
<feature type="domain" description="TonB-dependent receptor-like beta-barrel" evidence="12">
    <location>
        <begin position="250"/>
        <end position="651"/>
    </location>
</feature>
<dbReference type="CDD" id="cd01347">
    <property type="entry name" value="ligand_gated_channel"/>
    <property type="match status" value="1"/>
</dbReference>
<gene>
    <name evidence="14" type="primary">tdhA</name>
    <name evidence="14" type="ORF">TRL7639_02536</name>
</gene>
<name>A0A1Y5SRZ5_9RHOB</name>
<evidence type="ECO:0000256" key="3">
    <source>
        <dbReference type="ARBA" id="ARBA00022448"/>
    </source>
</evidence>
<keyword evidence="7 9" id="KW-0472">Membrane</keyword>
<dbReference type="RefSeq" id="WP_085795995.1">
    <property type="nucleotide sequence ID" value="NZ_FWFO01000001.1"/>
</dbReference>
<keyword evidence="6 10" id="KW-0798">TonB box</keyword>
<keyword evidence="4 9" id="KW-1134">Transmembrane beta strand</keyword>
<comment type="similarity">
    <text evidence="2 9 10">Belongs to the TonB-dependent receptor family.</text>
</comment>
<dbReference type="InterPro" id="IPR039426">
    <property type="entry name" value="TonB-dep_rcpt-like"/>
</dbReference>
<dbReference type="Gene3D" id="2.170.130.10">
    <property type="entry name" value="TonB-dependent receptor, plug domain"/>
    <property type="match status" value="1"/>
</dbReference>
<evidence type="ECO:0000256" key="8">
    <source>
        <dbReference type="ARBA" id="ARBA00023237"/>
    </source>
</evidence>
<feature type="signal peptide" evidence="11">
    <location>
        <begin position="1"/>
        <end position="26"/>
    </location>
</feature>
<accession>A0A1Y5SRZ5</accession>
<dbReference type="InterPro" id="IPR000531">
    <property type="entry name" value="Beta-barrel_TonB"/>
</dbReference>
<evidence type="ECO:0000256" key="5">
    <source>
        <dbReference type="ARBA" id="ARBA00022692"/>
    </source>
</evidence>
<evidence type="ECO:0000256" key="4">
    <source>
        <dbReference type="ARBA" id="ARBA00022452"/>
    </source>
</evidence>
<organism evidence="14 15">
    <name type="scientific">Falsiruegeria litorea R37</name>
    <dbReference type="NCBI Taxonomy" id="1200284"/>
    <lineage>
        <taxon>Bacteria</taxon>
        <taxon>Pseudomonadati</taxon>
        <taxon>Pseudomonadota</taxon>
        <taxon>Alphaproteobacteria</taxon>
        <taxon>Rhodobacterales</taxon>
        <taxon>Roseobacteraceae</taxon>
        <taxon>Falsiruegeria</taxon>
    </lineage>
</organism>
<evidence type="ECO:0000256" key="9">
    <source>
        <dbReference type="PROSITE-ProRule" id="PRU01360"/>
    </source>
</evidence>
<dbReference type="EMBL" id="FWFO01000001">
    <property type="protein sequence ID" value="SLN46409.1"/>
    <property type="molecule type" value="Genomic_DNA"/>
</dbReference>
<evidence type="ECO:0000313" key="14">
    <source>
        <dbReference type="EMBL" id="SLN46409.1"/>
    </source>
</evidence>
<keyword evidence="8 9" id="KW-0998">Cell outer membrane</keyword>
<dbReference type="InterPro" id="IPR012910">
    <property type="entry name" value="Plug_dom"/>
</dbReference>
<keyword evidence="5 9" id="KW-0812">Transmembrane</keyword>
<keyword evidence="11" id="KW-0732">Signal</keyword>
<dbReference type="AlphaFoldDB" id="A0A1Y5SRZ5"/>